<comment type="caution">
    <text evidence="1">The sequence shown here is derived from an EMBL/GenBank/DDBJ whole genome shotgun (WGS) entry which is preliminary data.</text>
</comment>
<organism evidence="1 2">
    <name type="scientific">Lactuca sativa</name>
    <name type="common">Garden lettuce</name>
    <dbReference type="NCBI Taxonomy" id="4236"/>
    <lineage>
        <taxon>Eukaryota</taxon>
        <taxon>Viridiplantae</taxon>
        <taxon>Streptophyta</taxon>
        <taxon>Embryophyta</taxon>
        <taxon>Tracheophyta</taxon>
        <taxon>Spermatophyta</taxon>
        <taxon>Magnoliopsida</taxon>
        <taxon>eudicotyledons</taxon>
        <taxon>Gunneridae</taxon>
        <taxon>Pentapetalae</taxon>
        <taxon>asterids</taxon>
        <taxon>campanulids</taxon>
        <taxon>Asterales</taxon>
        <taxon>Asteraceae</taxon>
        <taxon>Cichorioideae</taxon>
        <taxon>Cichorieae</taxon>
        <taxon>Lactucinae</taxon>
        <taxon>Lactuca</taxon>
    </lineage>
</organism>
<protein>
    <recommendedName>
        <fullName evidence="3">Helitron helicase-like domain-containing protein</fullName>
    </recommendedName>
</protein>
<evidence type="ECO:0000313" key="1">
    <source>
        <dbReference type="EMBL" id="KAJ0208997.1"/>
    </source>
</evidence>
<keyword evidence="2" id="KW-1185">Reference proteome</keyword>
<accession>A0A9R1XIF3</accession>
<evidence type="ECO:0008006" key="3">
    <source>
        <dbReference type="Google" id="ProtNLM"/>
    </source>
</evidence>
<name>A0A9R1XIF3_LACSA</name>
<dbReference type="PANTHER" id="PTHR10492:SF96">
    <property type="entry name" value="ATP-DEPENDENT DNA HELICASE"/>
    <property type="match status" value="1"/>
</dbReference>
<gene>
    <name evidence="1" type="ORF">LSAT_V11C400161690</name>
</gene>
<dbReference type="PANTHER" id="PTHR10492">
    <property type="match status" value="1"/>
</dbReference>
<dbReference type="EMBL" id="NBSK02000004">
    <property type="protein sequence ID" value="KAJ0208997.1"/>
    <property type="molecule type" value="Genomic_DNA"/>
</dbReference>
<sequence length="462" mass="53452">MVGLLASSTSFFFVSCVMYDQRKRGYVDVGSSSAGAEISHKIGSLFPDGIMGPRFLQLYLLDTDNEVSCNLFKDNNEYVRTFKTAKQLADEMNIPSYSVRLFNDVPDHRHDLPSHGSLGCIVTGDDTISTCYDIVVHSNSSRPQRISKLHPTYMPIQYPILFPYGEPSWSPCLKLDLYTIEFPERGLPHCTTLIWVKSTYKIKNTEDVDTYINAELLDPLMERRLYAIITCMIHGPCGPLNEKALCMKDGKCNKHFPKPFLDSTLFDTEGYMRYKRGSSARHITPRGVVIDNRYVVRYNKRLCSRFEAHIIVEYCGWNMMIKYMFKYISKGEDRVRYVIQKSEQTDKAGLSDDMNGRVTATQEDGHCINEIQKILDGKYIVPHEVAWRIFDFHIHHRYPPVQILAVHEENTQQIVFKENITIEEVSIIHSILKKTLLVWFWSNARDPTGHEPTYIDYPKYYK</sequence>
<proteinExistence type="predicted"/>
<dbReference type="AlphaFoldDB" id="A0A9R1XIF3"/>
<reference evidence="1 2" key="1">
    <citation type="journal article" date="2017" name="Nat. Commun.">
        <title>Genome assembly with in vitro proximity ligation data and whole-genome triplication in lettuce.</title>
        <authorList>
            <person name="Reyes-Chin-Wo S."/>
            <person name="Wang Z."/>
            <person name="Yang X."/>
            <person name="Kozik A."/>
            <person name="Arikit S."/>
            <person name="Song C."/>
            <person name="Xia L."/>
            <person name="Froenicke L."/>
            <person name="Lavelle D.O."/>
            <person name="Truco M.J."/>
            <person name="Xia R."/>
            <person name="Zhu S."/>
            <person name="Xu C."/>
            <person name="Xu H."/>
            <person name="Xu X."/>
            <person name="Cox K."/>
            <person name="Korf I."/>
            <person name="Meyers B.C."/>
            <person name="Michelmore R.W."/>
        </authorList>
    </citation>
    <scope>NUCLEOTIDE SEQUENCE [LARGE SCALE GENOMIC DNA]</scope>
    <source>
        <strain evidence="2">cv. Salinas</strain>
        <tissue evidence="1">Seedlings</tissue>
    </source>
</reference>
<evidence type="ECO:0000313" key="2">
    <source>
        <dbReference type="Proteomes" id="UP000235145"/>
    </source>
</evidence>
<dbReference type="Proteomes" id="UP000235145">
    <property type="component" value="Unassembled WGS sequence"/>
</dbReference>